<evidence type="ECO:0000313" key="2">
    <source>
        <dbReference type="Proteomes" id="UP000288805"/>
    </source>
</evidence>
<dbReference type="PANTHER" id="PTHR11439:SF498">
    <property type="entry name" value="DNAK FAMILY PROTEIN"/>
    <property type="match status" value="1"/>
</dbReference>
<name>A0A438F1J6_VITVI</name>
<dbReference type="EMBL" id="QGNW01001138">
    <property type="protein sequence ID" value="RVW53857.1"/>
    <property type="molecule type" value="Genomic_DNA"/>
</dbReference>
<organism evidence="1 2">
    <name type="scientific">Vitis vinifera</name>
    <name type="common">Grape</name>
    <dbReference type="NCBI Taxonomy" id="29760"/>
    <lineage>
        <taxon>Eukaryota</taxon>
        <taxon>Viridiplantae</taxon>
        <taxon>Streptophyta</taxon>
        <taxon>Embryophyta</taxon>
        <taxon>Tracheophyta</taxon>
        <taxon>Spermatophyta</taxon>
        <taxon>Magnoliopsida</taxon>
        <taxon>eudicotyledons</taxon>
        <taxon>Gunneridae</taxon>
        <taxon>Pentapetalae</taxon>
        <taxon>rosids</taxon>
        <taxon>Vitales</taxon>
        <taxon>Vitaceae</taxon>
        <taxon>Viteae</taxon>
        <taxon>Vitis</taxon>
    </lineage>
</organism>
<dbReference type="Proteomes" id="UP000288805">
    <property type="component" value="Unassembled WGS sequence"/>
</dbReference>
<sequence length="302" mass="33867">MESEHSPSLQLFSQNNNQVVMSSPLLQWKISPVPSFSIMETIQGLFWFPILFTSTLATLGTRFSGTRSDFDDGRPLPPITKVFALIVQEERQHAVNQASFNSKSKQERPLCSHCGIRGHTVNKYYKLHGYPPDTGHLGCKTRKTPMHVNVKLAQEDGKLLDYTLQYRPIIGKLLYLTITRPDLCYAMNHLSQFLAKPRVPHLQVVVHVLQYIKNTIGQSPFYLASTSVQLKAFADADQVSRSSAEAKYRSMKNATCEIVLLLSLIKDLGVNHDGPTILFCANEAALHIAANQGENSKRNIED</sequence>
<dbReference type="PANTHER" id="PTHR11439">
    <property type="entry name" value="GAG-POL-RELATED RETROTRANSPOSON"/>
    <property type="match status" value="1"/>
</dbReference>
<gene>
    <name evidence="1" type="primary">RE1_2343</name>
    <name evidence="1" type="ORF">CK203_099663</name>
</gene>
<accession>A0A438F1J6</accession>
<evidence type="ECO:0000313" key="1">
    <source>
        <dbReference type="EMBL" id="RVW53857.1"/>
    </source>
</evidence>
<comment type="caution">
    <text evidence="1">The sequence shown here is derived from an EMBL/GenBank/DDBJ whole genome shotgun (WGS) entry which is preliminary data.</text>
</comment>
<dbReference type="CDD" id="cd09272">
    <property type="entry name" value="RNase_HI_RT_Ty1"/>
    <property type="match status" value="1"/>
</dbReference>
<dbReference type="AlphaFoldDB" id="A0A438F1J6"/>
<proteinExistence type="predicted"/>
<reference evidence="1 2" key="1">
    <citation type="journal article" date="2018" name="PLoS Genet.">
        <title>Population sequencing reveals clonal diversity and ancestral inbreeding in the grapevine cultivar Chardonnay.</title>
        <authorList>
            <person name="Roach M.J."/>
            <person name="Johnson D.L."/>
            <person name="Bohlmann J."/>
            <person name="van Vuuren H.J."/>
            <person name="Jones S.J."/>
            <person name="Pretorius I.S."/>
            <person name="Schmidt S.A."/>
            <person name="Borneman A.R."/>
        </authorList>
    </citation>
    <scope>NUCLEOTIDE SEQUENCE [LARGE SCALE GENOMIC DNA]</scope>
    <source>
        <strain evidence="2">cv. Chardonnay</strain>
        <tissue evidence="1">Leaf</tissue>
    </source>
</reference>
<protein>
    <submittedName>
        <fullName evidence="1">Retrovirus-related Pol polyprotein from transposon RE1</fullName>
    </submittedName>
</protein>